<gene>
    <name evidence="2" type="ORF">SBF1_2330002</name>
</gene>
<accession>A0A2U3KMG9</accession>
<dbReference type="OrthoDB" id="5380364at2"/>
<dbReference type="Proteomes" id="UP000238916">
    <property type="component" value="Unassembled WGS sequence"/>
</dbReference>
<evidence type="ECO:0000313" key="2">
    <source>
        <dbReference type="EMBL" id="SPF40767.1"/>
    </source>
</evidence>
<sequence length="267" mass="29440">MNYSFKVTGLERKQVASVIAEAIGEQAHYSGAPSFNYIVGDWTIDRNGIVTTSETGFQEEHVTLRMVLDALNIAGAKAEGNLTIILPMSAHTGNSLRNLVNLIFSKQHLIQKALARQEDIIPASLVKVINSVPIESLEEFAGIINTGIDAGTIIGNSDLDIDLVDKVIRFTFFDASLDAEEIHAFSILCWQLNEQAKKQKFSSIKQKESPNECYSMRCYLLKLGFIGTKYKAARKTLLSKLDGSSAFRTPEAQQAAEAKRKGQRLNA</sequence>
<protein>
    <recommendedName>
        <fullName evidence="4">Virulence-related protein</fullName>
    </recommendedName>
</protein>
<proteinExistence type="predicted"/>
<name>A0A2U3KMG9_9FIRM</name>
<evidence type="ECO:0008006" key="4">
    <source>
        <dbReference type="Google" id="ProtNLM"/>
    </source>
</evidence>
<organism evidence="2 3">
    <name type="scientific">Candidatus Desulfosporosinus infrequens</name>
    <dbReference type="NCBI Taxonomy" id="2043169"/>
    <lineage>
        <taxon>Bacteria</taxon>
        <taxon>Bacillati</taxon>
        <taxon>Bacillota</taxon>
        <taxon>Clostridia</taxon>
        <taxon>Eubacteriales</taxon>
        <taxon>Desulfitobacteriaceae</taxon>
        <taxon>Desulfosporosinus</taxon>
    </lineage>
</organism>
<dbReference type="EMBL" id="OMOF01000150">
    <property type="protein sequence ID" value="SPF40767.1"/>
    <property type="molecule type" value="Genomic_DNA"/>
</dbReference>
<dbReference type="AlphaFoldDB" id="A0A2U3KMG9"/>
<feature type="region of interest" description="Disordered" evidence="1">
    <location>
        <begin position="248"/>
        <end position="267"/>
    </location>
</feature>
<reference evidence="3" key="1">
    <citation type="submission" date="2018-02" db="EMBL/GenBank/DDBJ databases">
        <authorList>
            <person name="Hausmann B."/>
        </authorList>
    </citation>
    <scope>NUCLEOTIDE SEQUENCE [LARGE SCALE GENOMIC DNA]</scope>
    <source>
        <strain evidence="3">Peat soil MAG SbF1</strain>
    </source>
</reference>
<evidence type="ECO:0000313" key="3">
    <source>
        <dbReference type="Proteomes" id="UP000238916"/>
    </source>
</evidence>
<evidence type="ECO:0000256" key="1">
    <source>
        <dbReference type="SAM" id="MobiDB-lite"/>
    </source>
</evidence>